<dbReference type="Proteomes" id="UP000760472">
    <property type="component" value="Unassembled WGS sequence"/>
</dbReference>
<sequence length="323" mass="36423">MSQLWRATAPLNNLRKRAQIFAQIREFFATRDVLEVETPLMTSAAVSDPYIDTIECRYHPLPGQQEQPRYLQSSPEYAMKRLLASGCGAIYQICKAFRNGECGRRHNPEFTMLEWYRPGFDHHQLMDEVEALVGPVIGMKGFQRISYSTLFQQYLQVELQTVTVKELAAITRQHIDIKMEDDNRDNWLNLLMSHVIEPQLADKGAVFVYDYPASQAALSRVAEDPDGQPVACRFELFIAGVELANGYYELTDAAEQAKRFAKDIAQRQTEGLPLRPTDSLLVDALESGMPECAGVAMGLDRLVMLALGTEQISDVIALPFDRA</sequence>
<dbReference type="InterPro" id="IPR045864">
    <property type="entry name" value="aa-tRNA-synth_II/BPL/LPL"/>
</dbReference>
<protein>
    <submittedName>
        <fullName evidence="5">EF-P lysine aminoacylase GenX</fullName>
    </submittedName>
</protein>
<evidence type="ECO:0000259" key="4">
    <source>
        <dbReference type="PROSITE" id="PS50862"/>
    </source>
</evidence>
<feature type="domain" description="Aminoacyl-transfer RNA synthetases class-II family profile" evidence="4">
    <location>
        <begin position="20"/>
        <end position="319"/>
    </location>
</feature>
<dbReference type="PROSITE" id="PS50862">
    <property type="entry name" value="AA_TRNA_LIGASE_II"/>
    <property type="match status" value="1"/>
</dbReference>
<reference evidence="5 6" key="1">
    <citation type="submission" date="2021-02" db="EMBL/GenBank/DDBJ databases">
        <title>A novel species of genus Amphritea isolated from a fishpond in China.</title>
        <authorList>
            <person name="Lu H."/>
        </authorList>
    </citation>
    <scope>NUCLEOTIDE SEQUENCE [LARGE SCALE GENOMIC DNA]</scope>
    <source>
        <strain evidence="5 6">RP18W</strain>
    </source>
</reference>
<dbReference type="PANTHER" id="PTHR42918:SF6">
    <property type="entry name" value="ELONGATION FACTOR P--(R)-BETA-LYSINE LIGASE"/>
    <property type="match status" value="1"/>
</dbReference>
<dbReference type="Pfam" id="PF00152">
    <property type="entry name" value="tRNA-synt_2"/>
    <property type="match status" value="1"/>
</dbReference>
<dbReference type="RefSeq" id="WP_205212928.1">
    <property type="nucleotide sequence ID" value="NZ_JAFFZP010000003.1"/>
</dbReference>
<dbReference type="PANTHER" id="PTHR42918">
    <property type="entry name" value="LYSYL-TRNA SYNTHETASE"/>
    <property type="match status" value="1"/>
</dbReference>
<dbReference type="EMBL" id="JAFFZP010000003">
    <property type="protein sequence ID" value="MBN0986433.1"/>
    <property type="molecule type" value="Genomic_DNA"/>
</dbReference>
<dbReference type="Gene3D" id="3.30.930.10">
    <property type="entry name" value="Bira Bifunctional Protein, Domain 2"/>
    <property type="match status" value="1"/>
</dbReference>
<evidence type="ECO:0000256" key="3">
    <source>
        <dbReference type="ARBA" id="ARBA00022840"/>
    </source>
</evidence>
<dbReference type="SUPFAM" id="SSF55681">
    <property type="entry name" value="Class II aaRS and biotin synthetases"/>
    <property type="match status" value="1"/>
</dbReference>
<keyword evidence="6" id="KW-1185">Reference proteome</keyword>
<dbReference type="InterPro" id="IPR006195">
    <property type="entry name" value="aa-tRNA-synth_II"/>
</dbReference>
<evidence type="ECO:0000256" key="2">
    <source>
        <dbReference type="ARBA" id="ARBA00022741"/>
    </source>
</evidence>
<evidence type="ECO:0000313" key="5">
    <source>
        <dbReference type="EMBL" id="MBN0986433.1"/>
    </source>
</evidence>
<accession>A0ABS2W403</accession>
<evidence type="ECO:0000256" key="1">
    <source>
        <dbReference type="ARBA" id="ARBA00022598"/>
    </source>
</evidence>
<keyword evidence="1" id="KW-0436">Ligase</keyword>
<dbReference type="InterPro" id="IPR004364">
    <property type="entry name" value="Aa-tRNA-synt_II"/>
</dbReference>
<name>A0ABS2W403_9GAMM</name>
<dbReference type="NCBIfam" id="NF006828">
    <property type="entry name" value="PRK09350.1"/>
    <property type="match status" value="1"/>
</dbReference>
<gene>
    <name evidence="5" type="primary">genX</name>
    <name evidence="5" type="ORF">JW498_03540</name>
</gene>
<dbReference type="InterPro" id="IPR004525">
    <property type="entry name" value="EpmA"/>
</dbReference>
<organism evidence="5 6">
    <name type="scientific">Amphritea pacifica</name>
    <dbReference type="NCBI Taxonomy" id="2811233"/>
    <lineage>
        <taxon>Bacteria</taxon>
        <taxon>Pseudomonadati</taxon>
        <taxon>Pseudomonadota</taxon>
        <taxon>Gammaproteobacteria</taxon>
        <taxon>Oceanospirillales</taxon>
        <taxon>Oceanospirillaceae</taxon>
        <taxon>Amphritea</taxon>
    </lineage>
</organism>
<comment type="caution">
    <text evidence="5">The sequence shown here is derived from an EMBL/GenBank/DDBJ whole genome shotgun (WGS) entry which is preliminary data.</text>
</comment>
<evidence type="ECO:0000313" key="6">
    <source>
        <dbReference type="Proteomes" id="UP000760472"/>
    </source>
</evidence>
<keyword evidence="2" id="KW-0547">Nucleotide-binding</keyword>
<dbReference type="NCBIfam" id="TIGR00462">
    <property type="entry name" value="genX"/>
    <property type="match status" value="1"/>
</dbReference>
<proteinExistence type="predicted"/>
<keyword evidence="3" id="KW-0067">ATP-binding</keyword>